<dbReference type="EMBL" id="JAUJEB010000013">
    <property type="protein sequence ID" value="MDN5217071.1"/>
    <property type="molecule type" value="Genomic_DNA"/>
</dbReference>
<gene>
    <name evidence="2" type="ORF">QQ020_33680</name>
</gene>
<evidence type="ECO:0000313" key="2">
    <source>
        <dbReference type="EMBL" id="MDN5217071.1"/>
    </source>
</evidence>
<protein>
    <recommendedName>
        <fullName evidence="4">Neutral/alkaline non-lysosomal ceramidase N-terminal domain-containing protein</fullName>
    </recommendedName>
</protein>
<evidence type="ECO:0000256" key="1">
    <source>
        <dbReference type="SAM" id="Phobius"/>
    </source>
</evidence>
<proteinExistence type="predicted"/>
<keyword evidence="1" id="KW-1133">Transmembrane helix</keyword>
<reference evidence="2" key="1">
    <citation type="submission" date="2023-06" db="EMBL/GenBank/DDBJ databases">
        <title>Genomic of Agaribacillus aureum.</title>
        <authorList>
            <person name="Wang G."/>
        </authorList>
    </citation>
    <scope>NUCLEOTIDE SEQUENCE</scope>
    <source>
        <strain evidence="2">BMA12</strain>
    </source>
</reference>
<evidence type="ECO:0008006" key="4">
    <source>
        <dbReference type="Google" id="ProtNLM"/>
    </source>
</evidence>
<evidence type="ECO:0000313" key="3">
    <source>
        <dbReference type="Proteomes" id="UP001172083"/>
    </source>
</evidence>
<dbReference type="RefSeq" id="WP_346762408.1">
    <property type="nucleotide sequence ID" value="NZ_JAUJEB010000013.1"/>
</dbReference>
<feature type="transmembrane region" description="Helical" evidence="1">
    <location>
        <begin position="6"/>
        <end position="24"/>
    </location>
</feature>
<keyword evidence="1" id="KW-0472">Membrane</keyword>
<keyword evidence="1" id="KW-0812">Transmembrane</keyword>
<accession>A0ABT8LKW9</accession>
<dbReference type="Proteomes" id="UP001172083">
    <property type="component" value="Unassembled WGS sequence"/>
</dbReference>
<name>A0ABT8LKW9_9BACT</name>
<comment type="caution">
    <text evidence="2">The sequence shown here is derived from an EMBL/GenBank/DDBJ whole genome shotgun (WGS) entry which is preliminary data.</text>
</comment>
<organism evidence="2 3">
    <name type="scientific">Agaribacillus aureus</name>
    <dbReference type="NCBI Taxonomy" id="3051825"/>
    <lineage>
        <taxon>Bacteria</taxon>
        <taxon>Pseudomonadati</taxon>
        <taxon>Bacteroidota</taxon>
        <taxon>Cytophagia</taxon>
        <taxon>Cytophagales</taxon>
        <taxon>Splendidivirgaceae</taxon>
        <taxon>Agaribacillus</taxon>
    </lineage>
</organism>
<sequence length="520" mass="57765">MKKWLLRILVVFLLFVAGVAIWVLRNRRDRHPDYQVDLHIKPGQQPGRLTVGFGLQTITPTISDTWNDVNKDARYREEDGDTYNDLNNNGKFDPVWIAGFHNRKPANGIHDEVWARAMVIDDGNTRLAFVVLDAIGFMHDDVVDIRELIPEEWGIDYTMIASTHTHESNDLIGIWGPDEFHSGVDPQEMERLKQQTVKAIAQAIESSRPAKLLFAQDISGTDEALVKDTRKPIVKAPGVFVMHVVDAETDATLGTLVNWANHPEVLWSKNLLISSDFPHYIREAVEKGVVSDTTRLKAGLGGTTIYFNGAIGGLMAPHPSIGIPDAFTDSLYFEPSYDKAKAIGDQIGLMALGAVENPDTVIERASISIRAKTLTMELDNPMLLLASSIGLLNRGGPGINTLRTEVAAFKVGPATFLCIPGEIYPEILHGGVENPAGRDFDIEPIEVPAIQNQMPGKYRFYVGLANDEIGYIIPKSEWDNELPYLYLDERDTYGEENSLGPNTGPVIYQELLNILNELKQ</sequence>
<keyword evidence="3" id="KW-1185">Reference proteome</keyword>